<keyword evidence="4" id="KW-1185">Reference proteome</keyword>
<organism evidence="3 4">
    <name type="scientific">Madurella fahalii</name>
    <dbReference type="NCBI Taxonomy" id="1157608"/>
    <lineage>
        <taxon>Eukaryota</taxon>
        <taxon>Fungi</taxon>
        <taxon>Dikarya</taxon>
        <taxon>Ascomycota</taxon>
        <taxon>Pezizomycotina</taxon>
        <taxon>Sordariomycetes</taxon>
        <taxon>Sordariomycetidae</taxon>
        <taxon>Sordariales</taxon>
        <taxon>Sordariales incertae sedis</taxon>
        <taxon>Madurella</taxon>
    </lineage>
</organism>
<dbReference type="GeneID" id="98179224"/>
<sequence>MAVWAPHTASPKGEEKNLKRQYLWDMPGGNLPDFSVTFTYGADTHFSWNALNQSIYDLWLTSWGFDSSPVALCLARAVNLAHDGRLDLATSETSPSQLANRTRYVLRFKPPTTQGQFVASDPDLSSPAFFILAGLTDESVQPSTITSPMATASTTKSAATLSASLREMATTSVPDPGPARTGTMSPGAAAALTMGLIMFVCFLVVLEVTFLWRKARRRREGRGGGQRATQMRFPRLGLGNRGQFVQVGKTELPTKSPWMPPELPGDSEWGRQAHELQGGGPGMGVRSWDEQASWCTIALNSSLVELEAASDDSPTGHAPVRLLPEDR</sequence>
<name>A0ABQ0GKJ3_9PEZI</name>
<dbReference type="RefSeq" id="XP_070920002.1">
    <property type="nucleotide sequence ID" value="XM_071063901.1"/>
</dbReference>
<reference evidence="3 4" key="1">
    <citation type="submission" date="2024-09" db="EMBL/GenBank/DDBJ databases">
        <title>Itraconazole resistance in Madurella fahalii resulting from another homologue of gene encoding cytochrome P450 14-alpha sterol demethylase (CYP51).</title>
        <authorList>
            <person name="Yoshioka I."/>
            <person name="Fahal A.H."/>
            <person name="Kaneko S."/>
            <person name="Yaguchi T."/>
        </authorList>
    </citation>
    <scope>NUCLEOTIDE SEQUENCE [LARGE SCALE GENOMIC DNA]</scope>
    <source>
        <strain evidence="3 4">IFM 68171</strain>
    </source>
</reference>
<feature type="transmembrane region" description="Helical" evidence="2">
    <location>
        <begin position="188"/>
        <end position="212"/>
    </location>
</feature>
<evidence type="ECO:0000256" key="1">
    <source>
        <dbReference type="SAM" id="MobiDB-lite"/>
    </source>
</evidence>
<dbReference type="EMBL" id="BAAFSV010000004">
    <property type="protein sequence ID" value="GAB1318271.1"/>
    <property type="molecule type" value="Genomic_DNA"/>
</dbReference>
<evidence type="ECO:0000313" key="4">
    <source>
        <dbReference type="Proteomes" id="UP001628179"/>
    </source>
</evidence>
<accession>A0ABQ0GKJ3</accession>
<evidence type="ECO:0000313" key="3">
    <source>
        <dbReference type="EMBL" id="GAB1318271.1"/>
    </source>
</evidence>
<proteinExistence type="predicted"/>
<keyword evidence="2" id="KW-0812">Transmembrane</keyword>
<dbReference type="Proteomes" id="UP001628179">
    <property type="component" value="Unassembled WGS sequence"/>
</dbReference>
<evidence type="ECO:0000256" key="2">
    <source>
        <dbReference type="SAM" id="Phobius"/>
    </source>
</evidence>
<feature type="region of interest" description="Disordered" evidence="1">
    <location>
        <begin position="306"/>
        <end position="327"/>
    </location>
</feature>
<keyword evidence="2" id="KW-0472">Membrane</keyword>
<protein>
    <submittedName>
        <fullName evidence="3">Uncharacterized protein</fullName>
    </submittedName>
</protein>
<keyword evidence="2" id="KW-1133">Transmembrane helix</keyword>
<gene>
    <name evidence="3" type="ORF">MFIFM68171_08481</name>
</gene>
<comment type="caution">
    <text evidence="3">The sequence shown here is derived from an EMBL/GenBank/DDBJ whole genome shotgun (WGS) entry which is preliminary data.</text>
</comment>